<reference evidence="2" key="1">
    <citation type="submission" date="2009-11" db="EMBL/GenBank/DDBJ databases">
        <title>The complete genome of Sulfurospirillum deleyianum DSM 6946.</title>
        <authorList>
            <consortium name="US DOE Joint Genome Institute (JGI-PGF)"/>
            <person name="Lucas S."/>
            <person name="Copeland A."/>
            <person name="Lapidus A."/>
            <person name="Glavina del Rio T."/>
            <person name="Dalin E."/>
            <person name="Tice H."/>
            <person name="Bruce D."/>
            <person name="Goodwin L."/>
            <person name="Pitluck S."/>
            <person name="Kyrpides N."/>
            <person name="Mavromatis K."/>
            <person name="Ivanova N."/>
            <person name="Ovchinnikova G."/>
            <person name="Munk A.C."/>
            <person name="Lu M."/>
            <person name="Brettin T."/>
            <person name="Detter J.C."/>
            <person name="Han C."/>
            <person name="Tapia R."/>
            <person name="Larimer F."/>
            <person name="Land M."/>
            <person name="Hauser L."/>
            <person name="Markowitz V."/>
            <person name="Cheng J.F."/>
            <person name="Hugenholtz P."/>
            <person name="Woyke T."/>
            <person name="Wu D."/>
            <person name="Aumann P."/>
            <person name="Schneider S."/>
            <person name="Lang E."/>
            <person name="Spring S."/>
            <person name="Klenk H.P."/>
            <person name="Eisen J.A."/>
        </authorList>
    </citation>
    <scope>NUCLEOTIDE SEQUENCE [LARGE SCALE GENOMIC DNA]</scope>
    <source>
        <strain evidence="2">ATCC 51133 / DSM 6946 / 5175</strain>
    </source>
</reference>
<dbReference type="AlphaFoldDB" id="D1B0Y7"/>
<dbReference type="eggNOG" id="ENOG5032WGV">
    <property type="taxonomic scope" value="Bacteria"/>
</dbReference>
<dbReference type="EMBL" id="CP001816">
    <property type="protein sequence ID" value="ACZ11757.1"/>
    <property type="molecule type" value="Genomic_DNA"/>
</dbReference>
<name>D1B0Y7_SULD5</name>
<dbReference type="RefSeq" id="WP_012856523.1">
    <property type="nucleotide sequence ID" value="NC_013512.1"/>
</dbReference>
<dbReference type="KEGG" id="sdl:Sdel_0723"/>
<sequence length="232" mass="26864">MNNNDVTKNNKTDITVSTIKSIVGPIPFLGPMLQEMFSVIIPNQRLDRLSKYVAELDKKLSSVEKEQLENQLRNEEFVDLIEESVLQASRALSYERIQYISSVIENSLDKDHISAIENKHLLTILKEINDIEVIWLRFYLVPLLNGDNEFRDKHQNILELIRPTLVSNQEERDKAAIQKSYKEHLTSLGLLERKIDIKVGQSSKLETKGYEITQLGRVLLKQIGFQDEQWLC</sequence>
<reference evidence="1 2" key="2">
    <citation type="journal article" date="2010" name="Stand. Genomic Sci.">
        <title>Complete genome sequence of Sulfurospirillum deleyianum type strain (5175).</title>
        <authorList>
            <person name="Sikorski J."/>
            <person name="Lapidus A."/>
            <person name="Copeland A."/>
            <person name="Glavina Del Rio T."/>
            <person name="Nolan M."/>
            <person name="Lucas S."/>
            <person name="Chen F."/>
            <person name="Tice H."/>
            <person name="Cheng J.F."/>
            <person name="Saunders E."/>
            <person name="Bruce D."/>
            <person name="Goodwin L."/>
            <person name="Pitluck S."/>
            <person name="Ovchinnikova G."/>
            <person name="Pati A."/>
            <person name="Ivanova N."/>
            <person name="Mavromatis K."/>
            <person name="Chen A."/>
            <person name="Palaniappan K."/>
            <person name="Chain P."/>
            <person name="Land M."/>
            <person name="Hauser L."/>
            <person name="Chang Y.J."/>
            <person name="Jeffries C.D."/>
            <person name="Brettin T."/>
            <person name="Detter J.C."/>
            <person name="Han C."/>
            <person name="Rohde M."/>
            <person name="Lang E."/>
            <person name="Spring S."/>
            <person name="Goker M."/>
            <person name="Bristow J."/>
            <person name="Eisen J.A."/>
            <person name="Markowitz V."/>
            <person name="Hugenholtz P."/>
            <person name="Kyrpides N.C."/>
            <person name="Klenk H.P."/>
        </authorList>
    </citation>
    <scope>NUCLEOTIDE SEQUENCE [LARGE SCALE GENOMIC DNA]</scope>
    <source>
        <strain evidence="2">ATCC 51133 / DSM 6946 / 5175</strain>
    </source>
</reference>
<evidence type="ECO:0000313" key="1">
    <source>
        <dbReference type="EMBL" id="ACZ11757.1"/>
    </source>
</evidence>
<organism evidence="1 2">
    <name type="scientific">Sulfurospirillum deleyianum (strain ATCC 51133 / DSM 6946 / 5175)</name>
    <dbReference type="NCBI Taxonomy" id="525898"/>
    <lineage>
        <taxon>Bacteria</taxon>
        <taxon>Pseudomonadati</taxon>
        <taxon>Campylobacterota</taxon>
        <taxon>Epsilonproteobacteria</taxon>
        <taxon>Campylobacterales</taxon>
        <taxon>Sulfurospirillaceae</taxon>
        <taxon>Sulfurospirillum</taxon>
    </lineage>
</organism>
<gene>
    <name evidence="1" type="ordered locus">Sdel_0723</name>
</gene>
<dbReference type="OrthoDB" id="8450427at2"/>
<dbReference type="HOGENOM" id="CLU_1159148_0_0_7"/>
<accession>D1B0Y7</accession>
<protein>
    <recommendedName>
        <fullName evidence="3">DUF4393 domain-containing protein</fullName>
    </recommendedName>
</protein>
<dbReference type="Proteomes" id="UP000002222">
    <property type="component" value="Chromosome"/>
</dbReference>
<evidence type="ECO:0008006" key="3">
    <source>
        <dbReference type="Google" id="ProtNLM"/>
    </source>
</evidence>
<evidence type="ECO:0000313" key="2">
    <source>
        <dbReference type="Proteomes" id="UP000002222"/>
    </source>
</evidence>
<proteinExistence type="predicted"/>
<keyword evidence="2" id="KW-1185">Reference proteome</keyword>